<evidence type="ECO:0000313" key="3">
    <source>
        <dbReference type="EMBL" id="RWZ79463.1"/>
    </source>
</evidence>
<keyword evidence="4" id="KW-1185">Reference proteome</keyword>
<gene>
    <name evidence="3" type="ORF">EOT04_01590</name>
</gene>
<dbReference type="InterPro" id="IPR025902">
    <property type="entry name" value="LssY-like-C_dom"/>
</dbReference>
<protein>
    <recommendedName>
        <fullName evidence="2">LssY-like C-terminal domain-containing protein</fullName>
    </recommendedName>
</protein>
<keyword evidence="1" id="KW-0812">Transmembrane</keyword>
<reference evidence="3" key="1">
    <citation type="submission" date="2019-01" db="EMBL/GenBank/DDBJ databases">
        <title>Genomic signatures and co-occurrence patterns of the ultra-small Saccharimodia (Patescibacteria phylum) suggest a symbiotic lifestyle.</title>
        <authorList>
            <person name="Lemos L."/>
            <person name="Medeiros J."/>
            <person name="Andreote F."/>
            <person name="Fernandes G."/>
            <person name="Varani A."/>
            <person name="Oliveira G."/>
            <person name="Pylro V."/>
        </authorList>
    </citation>
    <scope>NUCLEOTIDE SEQUENCE [LARGE SCALE GENOMIC DNA]</scope>
    <source>
        <strain evidence="3">AMD01</strain>
    </source>
</reference>
<keyword evidence="1" id="KW-0472">Membrane</keyword>
<dbReference type="Proteomes" id="UP000289269">
    <property type="component" value="Unassembled WGS sequence"/>
</dbReference>
<keyword evidence="1" id="KW-1133">Transmembrane helix</keyword>
<evidence type="ECO:0000259" key="2">
    <source>
        <dbReference type="Pfam" id="PF14067"/>
    </source>
</evidence>
<sequence>MDKLTRLGVLFRLLWRLLVLVLTFGLAYVTAFVAFPYLDKRLPLLEALLLLYLALAYLGIPAIIRFWRLAIRPNHIPLYAVTPDGWPSDPVNIVILAKNQQQLISAMAAAGWQQADKANLKNLAKMLWAVLLNRPYATAPFSSLHLFGRAQDIGFQIQQGNPPTPRHRHHVRFWRLPLTPGEHARFWQIALQDLLIGKREVWVGAATHDIAPFAIRWRSGQITHLIDEMTDRERDFLIDSLKQAKALGSLTTVKAGQPLRFRGQTFGVNIVADGYVKVVKLRRFYR</sequence>
<proteinExistence type="predicted"/>
<organism evidence="3 4">
    <name type="scientific">Candidatus Chaera renei</name>
    <dbReference type="NCBI Taxonomy" id="2506947"/>
    <lineage>
        <taxon>Bacteria</taxon>
        <taxon>Candidatus Saccharimonadota</taxon>
        <taxon>Candidatus Saccharimonadia</taxon>
        <taxon>Candidatus Saccharimonadales</taxon>
        <taxon>Candidatus Saccharimonadaceae</taxon>
        <taxon>Candidatus Chaera</taxon>
    </lineage>
</organism>
<dbReference type="Pfam" id="PF14067">
    <property type="entry name" value="LssY_C"/>
    <property type="match status" value="1"/>
</dbReference>
<feature type="transmembrane region" description="Helical" evidence="1">
    <location>
        <begin position="47"/>
        <end position="67"/>
    </location>
</feature>
<evidence type="ECO:0000256" key="1">
    <source>
        <dbReference type="SAM" id="Phobius"/>
    </source>
</evidence>
<dbReference type="EMBL" id="SCKW01000011">
    <property type="protein sequence ID" value="RWZ79463.1"/>
    <property type="molecule type" value="Genomic_DNA"/>
</dbReference>
<accession>A0A4Q0AJG5</accession>
<evidence type="ECO:0000313" key="4">
    <source>
        <dbReference type="Proteomes" id="UP000289269"/>
    </source>
</evidence>
<dbReference type="AlphaFoldDB" id="A0A4Q0AJG5"/>
<comment type="caution">
    <text evidence="3">The sequence shown here is derived from an EMBL/GenBank/DDBJ whole genome shotgun (WGS) entry which is preliminary data.</text>
</comment>
<feature type="domain" description="LssY-like C-terminal" evidence="2">
    <location>
        <begin position="75"/>
        <end position="255"/>
    </location>
</feature>
<feature type="transmembrane region" description="Helical" evidence="1">
    <location>
        <begin position="13"/>
        <end position="35"/>
    </location>
</feature>
<name>A0A4Q0AJG5_9BACT</name>